<comment type="caution">
    <text evidence="6">The sequence shown here is derived from an EMBL/GenBank/DDBJ whole genome shotgun (WGS) entry which is preliminary data.</text>
</comment>
<evidence type="ECO:0000313" key="6">
    <source>
        <dbReference type="EMBL" id="KAJ1354222.1"/>
    </source>
</evidence>
<evidence type="ECO:0000256" key="3">
    <source>
        <dbReference type="ARBA" id="ARBA00022989"/>
    </source>
</evidence>
<keyword evidence="2 5" id="KW-0812">Transmembrane</keyword>
<evidence type="ECO:0000256" key="2">
    <source>
        <dbReference type="ARBA" id="ARBA00022692"/>
    </source>
</evidence>
<keyword evidence="3 5" id="KW-1133">Transmembrane helix</keyword>
<keyword evidence="4 5" id="KW-0472">Membrane</keyword>
<comment type="subcellular location">
    <subcellularLocation>
        <location evidence="1">Membrane</location>
        <topology evidence="1">Multi-pass membrane protein</topology>
    </subcellularLocation>
</comment>
<gene>
    <name evidence="6" type="ORF">KIN20_011098</name>
</gene>
<sequence>MEKDTDWKAVKMAGIVTFLSTFEYVVFTMSEWAYMHKIDPKATPEFYGNAQSASRLGHAIFAVVFAFWAYKIQSTKSSLMYFVCVNTLTSAQNPFSQVHFMCANGERRGYDQYAFAAWVLLPDNVDVFGQADLNIQK</sequence>
<evidence type="ECO:0000256" key="5">
    <source>
        <dbReference type="SAM" id="Phobius"/>
    </source>
</evidence>
<reference evidence="6" key="1">
    <citation type="submission" date="2021-06" db="EMBL/GenBank/DDBJ databases">
        <title>Parelaphostrongylus tenuis whole genome reference sequence.</title>
        <authorList>
            <person name="Garwood T.J."/>
            <person name="Larsen P.A."/>
            <person name="Fountain-Jones N.M."/>
            <person name="Garbe J.R."/>
            <person name="Macchietto M.G."/>
            <person name="Kania S.A."/>
            <person name="Gerhold R.W."/>
            <person name="Richards J.E."/>
            <person name="Wolf T.M."/>
        </authorList>
    </citation>
    <scope>NUCLEOTIDE SEQUENCE</scope>
    <source>
        <strain evidence="6">MNPRO001-30</strain>
        <tissue evidence="6">Meninges</tissue>
    </source>
</reference>
<organism evidence="6 7">
    <name type="scientific">Parelaphostrongylus tenuis</name>
    <name type="common">Meningeal worm</name>
    <dbReference type="NCBI Taxonomy" id="148309"/>
    <lineage>
        <taxon>Eukaryota</taxon>
        <taxon>Metazoa</taxon>
        <taxon>Ecdysozoa</taxon>
        <taxon>Nematoda</taxon>
        <taxon>Chromadorea</taxon>
        <taxon>Rhabditida</taxon>
        <taxon>Rhabditina</taxon>
        <taxon>Rhabditomorpha</taxon>
        <taxon>Strongyloidea</taxon>
        <taxon>Metastrongylidae</taxon>
        <taxon>Parelaphostrongylus</taxon>
    </lineage>
</organism>
<evidence type="ECO:0000256" key="1">
    <source>
        <dbReference type="ARBA" id="ARBA00004141"/>
    </source>
</evidence>
<dbReference type="EMBL" id="JAHQIW010001998">
    <property type="protein sequence ID" value="KAJ1354222.1"/>
    <property type="molecule type" value="Genomic_DNA"/>
</dbReference>
<dbReference type="Proteomes" id="UP001196413">
    <property type="component" value="Unassembled WGS sequence"/>
</dbReference>
<name>A0AAD5QKU0_PARTN</name>
<dbReference type="PANTHER" id="PTHR23510:SF25">
    <property type="entry name" value="MFS DOMAIN-CONTAINING PROTEIN"/>
    <property type="match status" value="1"/>
</dbReference>
<dbReference type="InterPro" id="IPR051068">
    <property type="entry name" value="MFS_Domain-Containing_Protein"/>
</dbReference>
<dbReference type="PANTHER" id="PTHR23510">
    <property type="entry name" value="INNER MEMBRANE TRANSPORT PROTEIN YAJR"/>
    <property type="match status" value="1"/>
</dbReference>
<protein>
    <submittedName>
        <fullName evidence="6">Uncharacterized protein</fullName>
    </submittedName>
</protein>
<keyword evidence="7" id="KW-1185">Reference proteome</keyword>
<evidence type="ECO:0000256" key="4">
    <source>
        <dbReference type="ARBA" id="ARBA00023136"/>
    </source>
</evidence>
<dbReference type="AlphaFoldDB" id="A0AAD5QKU0"/>
<accession>A0AAD5QKU0</accession>
<proteinExistence type="predicted"/>
<evidence type="ECO:0000313" key="7">
    <source>
        <dbReference type="Proteomes" id="UP001196413"/>
    </source>
</evidence>
<feature type="transmembrane region" description="Helical" evidence="5">
    <location>
        <begin position="53"/>
        <end position="70"/>
    </location>
</feature>
<feature type="transmembrane region" description="Helical" evidence="5">
    <location>
        <begin position="12"/>
        <end position="33"/>
    </location>
</feature>
<dbReference type="GO" id="GO:0005765">
    <property type="term" value="C:lysosomal membrane"/>
    <property type="evidence" value="ECO:0007669"/>
    <property type="project" value="TreeGrafter"/>
</dbReference>